<dbReference type="AlphaFoldDB" id="A0A652YT23"/>
<gene>
    <name evidence="1" type="ORF">FNL38_102403</name>
</gene>
<accession>A0A652YT23</accession>
<sequence>MKLRVNQLSTAPPYADLPSDLSGYAVTLDLSHSDAAHEATLGGLISEIRARGASRVVITGTPRELQGTHTHAA</sequence>
<proteinExistence type="predicted"/>
<protein>
    <submittedName>
        <fullName evidence="1">Uncharacterized protein</fullName>
    </submittedName>
</protein>
<name>A0A652YT23_NOCGL</name>
<comment type="caution">
    <text evidence="1">The sequence shown here is derived from an EMBL/GenBank/DDBJ whole genome shotgun (WGS) entry which is preliminary data.</text>
</comment>
<evidence type="ECO:0000313" key="1">
    <source>
        <dbReference type="EMBL" id="TYQ06269.1"/>
    </source>
</evidence>
<dbReference type="EMBL" id="VNIQ01000002">
    <property type="protein sequence ID" value="TYQ06269.1"/>
    <property type="molecule type" value="Genomic_DNA"/>
</dbReference>
<reference evidence="1" key="1">
    <citation type="submission" date="2019-07" db="EMBL/GenBank/DDBJ databases">
        <title>Genomic Encyclopedia of Type Strains, Phase IV (KMG-IV): sequencing the most valuable type-strain genomes for metagenomic binning, comparative biology and taxonomic classification.</title>
        <authorList>
            <person name="Goeker M."/>
        </authorList>
    </citation>
    <scope>NUCLEOTIDE SEQUENCE</scope>
    <source>
        <strain evidence="1">DSM 44596</strain>
    </source>
</reference>
<organism evidence="1">
    <name type="scientific">Nocardia globerula</name>
    <dbReference type="NCBI Taxonomy" id="1818"/>
    <lineage>
        <taxon>Bacteria</taxon>
        <taxon>Bacillati</taxon>
        <taxon>Actinomycetota</taxon>
        <taxon>Actinomycetes</taxon>
        <taxon>Mycobacteriales</taxon>
        <taxon>Nocardiaceae</taxon>
        <taxon>Nocardia</taxon>
    </lineage>
</organism>